<dbReference type="NCBIfam" id="TIGR01930">
    <property type="entry name" value="AcCoA-C-Actrans"/>
    <property type="match status" value="1"/>
</dbReference>
<dbReference type="AlphaFoldDB" id="K2MSC3"/>
<dbReference type="GO" id="GO:0016747">
    <property type="term" value="F:acyltransferase activity, transferring groups other than amino-acyl groups"/>
    <property type="evidence" value="ECO:0007669"/>
    <property type="project" value="InterPro"/>
</dbReference>
<dbReference type="InterPro" id="IPR020616">
    <property type="entry name" value="Thiolase_N"/>
</dbReference>
<dbReference type="Pfam" id="PF02803">
    <property type="entry name" value="Thiolase_C"/>
    <property type="match status" value="1"/>
</dbReference>
<protein>
    <submittedName>
        <fullName evidence="7">Thiolase protein-like protein, putative</fullName>
    </submittedName>
</protein>
<evidence type="ECO:0000256" key="2">
    <source>
        <dbReference type="ARBA" id="ARBA00022679"/>
    </source>
</evidence>
<evidence type="ECO:0000256" key="1">
    <source>
        <dbReference type="ARBA" id="ARBA00010982"/>
    </source>
</evidence>
<comment type="caution">
    <text evidence="7">The sequence shown here is derived from an EMBL/GenBank/DDBJ whole genome shotgun (WGS) entry which is preliminary data.</text>
</comment>
<dbReference type="EMBL" id="AHKC01007287">
    <property type="protein sequence ID" value="EKF38173.1"/>
    <property type="molecule type" value="Genomic_DNA"/>
</dbReference>
<name>K2MSC3_TRYCR</name>
<dbReference type="InterPro" id="IPR016039">
    <property type="entry name" value="Thiolase-like"/>
</dbReference>
<keyword evidence="2 4" id="KW-0808">Transferase</keyword>
<dbReference type="InterPro" id="IPR020617">
    <property type="entry name" value="Thiolase_C"/>
</dbReference>
<dbReference type="Proteomes" id="UP000007350">
    <property type="component" value="Unassembled WGS sequence"/>
</dbReference>
<feature type="domain" description="Thiolase C-terminal" evidence="6">
    <location>
        <begin position="348"/>
        <end position="483"/>
    </location>
</feature>
<evidence type="ECO:0000313" key="7">
    <source>
        <dbReference type="EMBL" id="EKF38173.1"/>
    </source>
</evidence>
<dbReference type="InterPro" id="IPR050521">
    <property type="entry name" value="3-ketoacyl-CoA_Thiolase"/>
</dbReference>
<dbReference type="SUPFAM" id="SSF53901">
    <property type="entry name" value="Thiolase-like"/>
    <property type="match status" value="2"/>
</dbReference>
<feature type="domain" description="Thiolase N-terminal" evidence="5">
    <location>
        <begin position="55"/>
        <end position="335"/>
    </location>
</feature>
<evidence type="ECO:0000256" key="3">
    <source>
        <dbReference type="ARBA" id="ARBA00023315"/>
    </source>
</evidence>
<evidence type="ECO:0000259" key="5">
    <source>
        <dbReference type="Pfam" id="PF00108"/>
    </source>
</evidence>
<keyword evidence="3 4" id="KW-0012">Acyltransferase</keyword>
<proteinExistence type="inferred from homology"/>
<dbReference type="Pfam" id="PF00108">
    <property type="entry name" value="Thiolase_N"/>
    <property type="match status" value="1"/>
</dbReference>
<evidence type="ECO:0000256" key="4">
    <source>
        <dbReference type="RuleBase" id="RU003557"/>
    </source>
</evidence>
<dbReference type="PANTHER" id="PTHR42689:SF1">
    <property type="entry name" value="ACETYL-COA ACYLTRANSFERASE FADA2 (3-KETOACYL-COA THIOLASE) (BETA-KETOTHIOLASE)-RELATED"/>
    <property type="match status" value="1"/>
</dbReference>
<dbReference type="GO" id="GO:0005829">
    <property type="term" value="C:cytosol"/>
    <property type="evidence" value="ECO:0007669"/>
    <property type="project" value="TreeGrafter"/>
</dbReference>
<dbReference type="PROSITE" id="PS00737">
    <property type="entry name" value="THIOLASE_2"/>
    <property type="match status" value="1"/>
</dbReference>
<gene>
    <name evidence="7" type="ORF">MOQ_001618</name>
</gene>
<dbReference type="CDD" id="cd00751">
    <property type="entry name" value="thiolase"/>
    <property type="match status" value="1"/>
</dbReference>
<dbReference type="PANTHER" id="PTHR42689">
    <property type="entry name" value="ACETYL-COA ACYLTRANSFERASE FADA2 (3-KETOACYL-COA THIOLASE) (BETA-KETOTHIOLASE)-RELATED"/>
    <property type="match status" value="1"/>
</dbReference>
<evidence type="ECO:0000313" key="8">
    <source>
        <dbReference type="Proteomes" id="UP000007350"/>
    </source>
</evidence>
<organism evidence="7 8">
    <name type="scientific">Trypanosoma cruzi marinkellei</name>
    <dbReference type="NCBI Taxonomy" id="85056"/>
    <lineage>
        <taxon>Eukaryota</taxon>
        <taxon>Discoba</taxon>
        <taxon>Euglenozoa</taxon>
        <taxon>Kinetoplastea</taxon>
        <taxon>Metakinetoplastina</taxon>
        <taxon>Trypanosomatida</taxon>
        <taxon>Trypanosomatidae</taxon>
        <taxon>Trypanosoma</taxon>
        <taxon>Schizotrypanum</taxon>
    </lineage>
</organism>
<dbReference type="InterPro" id="IPR002155">
    <property type="entry name" value="Thiolase"/>
</dbReference>
<dbReference type="OrthoDB" id="241374at2759"/>
<evidence type="ECO:0000259" key="6">
    <source>
        <dbReference type="Pfam" id="PF02803"/>
    </source>
</evidence>
<accession>K2MSC3</accession>
<sequence>MSFFPRLELRLYEKTMMLFCFSFLCDVNYLSRFPSYILKNYKMQCGRVFLKQKAVFVTGARTPFAKSFGSLMTVDNVQLGTAAVGGLLRKSKLDPKEVNHVIWGNVVLQLDAHNCAREIVIELNLPKNITAHFTSMACATGLNAMAQAVMMIESGHADVVIAGGSDSMSNARLVAPATLSYGLAKLTMGKKKGLSALPDFFKEAGYNPLSWLPRPLALEERSTGRTMGWHGDLIGELNNISRADQEALAIASHKNASEAVIKGYMEEEVVPVTVTRNGRTFEFVKDEYIQSDIEKMKAKLPTLKPAFRRPNGTITPATSSGLTDGGSAMLLMSEEKAKQLGYPTDISVKSWHFSAIDPYPQLLLAPVLGWGPTLKRAGLTAKDIDLFEIHEAFAAQVLATIKCLQSPEFFERYTGSRDVVLKEKFDFSKLNVNGGAMALGHPFAATGGRLVTSLANELRRSGKRHGLISICAAGGLGGIAILENTPKAK</sequence>
<keyword evidence="8" id="KW-1185">Reference proteome</keyword>
<dbReference type="Gene3D" id="3.40.47.10">
    <property type="match status" value="1"/>
</dbReference>
<comment type="similarity">
    <text evidence="1 4">Belongs to the thiolase-like superfamily. Thiolase family.</text>
</comment>
<reference evidence="7 8" key="1">
    <citation type="journal article" date="2012" name="BMC Genomics">
        <title>Comparative genomic analysis of human infective Trypanosoma cruzi lineages with the bat-restricted subspecies T. cruzi marinkellei.</title>
        <authorList>
            <person name="Franzen O."/>
            <person name="Talavera-Lopez C."/>
            <person name="Ochaya S."/>
            <person name="Butler C.E."/>
            <person name="Messenger L.A."/>
            <person name="Lewis M.D."/>
            <person name="Llewellyn M.S."/>
            <person name="Marinkelle C.J."/>
            <person name="Tyler K.M."/>
            <person name="Miles M.A."/>
            <person name="Andersson B."/>
        </authorList>
    </citation>
    <scope>NUCLEOTIDE SEQUENCE [LARGE SCALE GENOMIC DNA]</scope>
    <source>
        <strain evidence="7 8">B7</strain>
    </source>
</reference>
<dbReference type="InterPro" id="IPR020613">
    <property type="entry name" value="Thiolase_CS"/>
</dbReference>